<reference evidence="1" key="1">
    <citation type="journal article" date="2014" name="Int. J. Syst. Evol. Microbiol.">
        <title>Complete genome sequence of Corynebacterium casei LMG S-19264T (=DSM 44701T), isolated from a smear-ripened cheese.</title>
        <authorList>
            <consortium name="US DOE Joint Genome Institute (JGI-PGF)"/>
            <person name="Walter F."/>
            <person name="Albersmeier A."/>
            <person name="Kalinowski J."/>
            <person name="Ruckert C."/>
        </authorList>
    </citation>
    <scope>NUCLEOTIDE SEQUENCE</scope>
    <source>
        <strain evidence="1">JCM 4834</strain>
    </source>
</reference>
<dbReference type="Pfam" id="PF14357">
    <property type="entry name" value="DUF4404"/>
    <property type="match status" value="1"/>
</dbReference>
<evidence type="ECO:0000313" key="1">
    <source>
        <dbReference type="EMBL" id="GHA00316.1"/>
    </source>
</evidence>
<dbReference type="Proteomes" id="UP000326831">
    <property type="component" value="Chromosome"/>
</dbReference>
<dbReference type="KEGG" id="ssub:CP968_00415"/>
<reference evidence="1" key="3">
    <citation type="submission" date="2020-09" db="EMBL/GenBank/DDBJ databases">
        <authorList>
            <person name="Sun Q."/>
            <person name="Ohkuma M."/>
        </authorList>
    </citation>
    <scope>NUCLEOTIDE SEQUENCE</scope>
    <source>
        <strain evidence="1">JCM 4834</strain>
    </source>
</reference>
<keyword evidence="3" id="KW-1185">Reference proteome</keyword>
<dbReference type="RefSeq" id="WP_150516083.1">
    <property type="nucleotide sequence ID" value="NZ_BMVX01000061.1"/>
</dbReference>
<gene>
    <name evidence="2" type="ORF">CP968_00415</name>
    <name evidence="1" type="ORF">GCM10010371_69400</name>
</gene>
<reference evidence="2 3" key="2">
    <citation type="submission" date="2017-09" db="EMBL/GenBank/DDBJ databases">
        <authorList>
            <person name="Lee N."/>
            <person name="Cho B.-K."/>
        </authorList>
    </citation>
    <scope>NUCLEOTIDE SEQUENCE [LARGE SCALE GENOMIC DNA]</scope>
    <source>
        <strain evidence="2 3">ATCC 27467</strain>
    </source>
</reference>
<dbReference type="EMBL" id="CP023701">
    <property type="protein sequence ID" value="QEU76983.1"/>
    <property type="molecule type" value="Genomic_DNA"/>
</dbReference>
<proteinExistence type="predicted"/>
<dbReference type="Proteomes" id="UP000634660">
    <property type="component" value="Unassembled WGS sequence"/>
</dbReference>
<evidence type="ECO:0000313" key="2">
    <source>
        <dbReference type="EMBL" id="QEU76983.1"/>
    </source>
</evidence>
<organism evidence="2 3">
    <name type="scientific">Streptomyces subrutilus</name>
    <dbReference type="NCBI Taxonomy" id="36818"/>
    <lineage>
        <taxon>Bacteria</taxon>
        <taxon>Bacillati</taxon>
        <taxon>Actinomycetota</taxon>
        <taxon>Actinomycetes</taxon>
        <taxon>Kitasatosporales</taxon>
        <taxon>Streptomycetaceae</taxon>
        <taxon>Streptomyces</taxon>
    </lineage>
</organism>
<protein>
    <submittedName>
        <fullName evidence="2">DUF4404 family protein</fullName>
    </submittedName>
</protein>
<accession>A0A5P2UCI4</accession>
<dbReference type="OrthoDB" id="4335607at2"/>
<sequence length="84" mass="9010">MSDRTTHEHLEALREELRTSGSRLSPQDRAHLEALLEDAAADDAAADPGVTQSLNHAAERFEVDHPSLSAALRNIGVSLANIGI</sequence>
<dbReference type="AlphaFoldDB" id="A0A5P2UCI4"/>
<dbReference type="EMBL" id="BMVX01000061">
    <property type="protein sequence ID" value="GHA00316.1"/>
    <property type="molecule type" value="Genomic_DNA"/>
</dbReference>
<evidence type="ECO:0000313" key="3">
    <source>
        <dbReference type="Proteomes" id="UP000326831"/>
    </source>
</evidence>
<dbReference type="InterPro" id="IPR025516">
    <property type="entry name" value="DUF4404"/>
</dbReference>
<name>A0A5P2UCI4_9ACTN</name>